<dbReference type="EMBL" id="FODY01000028">
    <property type="protein sequence ID" value="SEP42375.1"/>
    <property type="molecule type" value="Genomic_DNA"/>
</dbReference>
<protein>
    <recommendedName>
        <fullName evidence="3">Cof subfamily of IIB subfamily of haloacid dehalogenase superfamily/HAD-superfamily hydrolase, subfamily IIB</fullName>
    </recommendedName>
</protein>
<dbReference type="GO" id="GO:0000287">
    <property type="term" value="F:magnesium ion binding"/>
    <property type="evidence" value="ECO:0007669"/>
    <property type="project" value="TreeGrafter"/>
</dbReference>
<name>A0A1H8XR55_9FIRM</name>
<dbReference type="InterPro" id="IPR023214">
    <property type="entry name" value="HAD_sf"/>
</dbReference>
<dbReference type="InterPro" id="IPR036412">
    <property type="entry name" value="HAD-like_sf"/>
</dbReference>
<accession>A0A1H8XR55</accession>
<dbReference type="NCBIfam" id="TIGR00099">
    <property type="entry name" value="Cof-subfamily"/>
    <property type="match status" value="1"/>
</dbReference>
<evidence type="ECO:0000313" key="1">
    <source>
        <dbReference type="EMBL" id="SEP42375.1"/>
    </source>
</evidence>
<evidence type="ECO:0000313" key="2">
    <source>
        <dbReference type="Proteomes" id="UP000198847"/>
    </source>
</evidence>
<dbReference type="Proteomes" id="UP000198847">
    <property type="component" value="Unassembled WGS sequence"/>
</dbReference>
<dbReference type="AlphaFoldDB" id="A0A1H8XR55"/>
<proteinExistence type="predicted"/>
<keyword evidence="2" id="KW-1185">Reference proteome</keyword>
<dbReference type="PANTHER" id="PTHR10000:SF25">
    <property type="entry name" value="PHOSPHATASE YKRA-RELATED"/>
    <property type="match status" value="1"/>
</dbReference>
<dbReference type="PROSITE" id="PS01229">
    <property type="entry name" value="COF_2"/>
    <property type="match status" value="1"/>
</dbReference>
<dbReference type="Pfam" id="PF08282">
    <property type="entry name" value="Hydrolase_3"/>
    <property type="match status" value="1"/>
</dbReference>
<organism evidence="1 2">
    <name type="scientific">Propionispora vibrioides</name>
    <dbReference type="NCBI Taxonomy" id="112903"/>
    <lineage>
        <taxon>Bacteria</taxon>
        <taxon>Bacillati</taxon>
        <taxon>Bacillota</taxon>
        <taxon>Negativicutes</taxon>
        <taxon>Selenomonadales</taxon>
        <taxon>Sporomusaceae</taxon>
        <taxon>Propionispora</taxon>
    </lineage>
</organism>
<dbReference type="Gene3D" id="3.30.1240.10">
    <property type="match status" value="1"/>
</dbReference>
<evidence type="ECO:0008006" key="3">
    <source>
        <dbReference type="Google" id="ProtNLM"/>
    </source>
</evidence>
<dbReference type="STRING" id="112903.SAMN04490178_1283"/>
<dbReference type="GO" id="GO:0005829">
    <property type="term" value="C:cytosol"/>
    <property type="evidence" value="ECO:0007669"/>
    <property type="project" value="TreeGrafter"/>
</dbReference>
<gene>
    <name evidence="1" type="ORF">SAMN04490178_1283</name>
</gene>
<dbReference type="SUPFAM" id="SSF56784">
    <property type="entry name" value="HAD-like"/>
    <property type="match status" value="1"/>
</dbReference>
<dbReference type="Gene3D" id="3.40.50.1000">
    <property type="entry name" value="HAD superfamily/HAD-like"/>
    <property type="match status" value="1"/>
</dbReference>
<dbReference type="InterPro" id="IPR000150">
    <property type="entry name" value="Cof"/>
</dbReference>
<dbReference type="PANTHER" id="PTHR10000">
    <property type="entry name" value="PHOSPHOSERINE PHOSPHATASE"/>
    <property type="match status" value="1"/>
</dbReference>
<sequence>MEKKIVFFDVDGTMLHLPGGMYEPLPSTCEAVRLLQEKGHYAVVASARGKLPAVLEKLNFDGFIGCNGNYITFHQEVLYDNYFKPENLDFLLGLFREYDAPFNFTGSLGIWSSPADHPVLQRHRELFGADLSGDEPWLFSWQPEEIHSGMVTAMFAAEQQMLTCRDCLPKDWLVDMYTTENIRMDIHLPGHTKGKGVRFLHEKLGIDFANTFAFGDARNDLEMMRQVNYGIAMGNATEELKAAAFAVTDDVDKDGIYKALKKYGVI</sequence>
<dbReference type="GO" id="GO:0016791">
    <property type="term" value="F:phosphatase activity"/>
    <property type="evidence" value="ECO:0007669"/>
    <property type="project" value="TreeGrafter"/>
</dbReference>
<reference evidence="1 2" key="1">
    <citation type="submission" date="2016-10" db="EMBL/GenBank/DDBJ databases">
        <authorList>
            <person name="de Groot N.N."/>
        </authorList>
    </citation>
    <scope>NUCLEOTIDE SEQUENCE [LARGE SCALE GENOMIC DNA]</scope>
    <source>
        <strain evidence="1 2">DSM 13305</strain>
    </source>
</reference>